<sequence>MADEQNTISITSREGFQKALSSLRTYHGQIDGKVKLAEKLSESLSAAAIKGVVASDSTSTSTESGKGTVAPIYSKTLEASDLAVQQVAKQVTAAKSSLAAVITDLEALYKGISGADNKSTSDVKAA</sequence>
<evidence type="ECO:0000313" key="1">
    <source>
        <dbReference type="EMBL" id="KMV17578.1"/>
    </source>
</evidence>
<gene>
    <name evidence="1" type="ORF">ACT17_14880</name>
</gene>
<reference evidence="1 2" key="1">
    <citation type="submission" date="2015-06" db="EMBL/GenBank/DDBJ databases">
        <title>Genome sequence of Mycobacterium conceptionense strain MLE.</title>
        <authorList>
            <person name="Greninger A.L."/>
            <person name="Cunningham G."/>
            <person name="Chiu C.Y."/>
            <person name="Miller S."/>
        </authorList>
    </citation>
    <scope>NUCLEOTIDE SEQUENCE [LARGE SCALE GENOMIC DNA]</scope>
    <source>
        <strain evidence="1 2">MLE</strain>
    </source>
</reference>
<dbReference type="AlphaFoldDB" id="A0A0J8U7T4"/>
<dbReference type="PATRIC" id="fig|451644.5.peg.3077"/>
<name>A0A0J8U7T4_9MYCO</name>
<dbReference type="EMBL" id="LFOD01000012">
    <property type="protein sequence ID" value="KMV17578.1"/>
    <property type="molecule type" value="Genomic_DNA"/>
</dbReference>
<dbReference type="RefSeq" id="WP_048895926.1">
    <property type="nucleotide sequence ID" value="NZ_LFOD01000012.1"/>
</dbReference>
<evidence type="ECO:0000313" key="2">
    <source>
        <dbReference type="Proteomes" id="UP000037594"/>
    </source>
</evidence>
<protein>
    <submittedName>
        <fullName evidence="1">Uncharacterized protein</fullName>
    </submittedName>
</protein>
<proteinExistence type="predicted"/>
<comment type="caution">
    <text evidence="1">The sequence shown here is derived from an EMBL/GenBank/DDBJ whole genome shotgun (WGS) entry which is preliminary data.</text>
</comment>
<accession>A0A0J8U7T4</accession>
<dbReference type="Proteomes" id="UP000037594">
    <property type="component" value="Unassembled WGS sequence"/>
</dbReference>
<organism evidence="1 2">
    <name type="scientific">Mycolicibacterium conceptionense</name>
    <dbReference type="NCBI Taxonomy" id="451644"/>
    <lineage>
        <taxon>Bacteria</taxon>
        <taxon>Bacillati</taxon>
        <taxon>Actinomycetota</taxon>
        <taxon>Actinomycetes</taxon>
        <taxon>Mycobacteriales</taxon>
        <taxon>Mycobacteriaceae</taxon>
        <taxon>Mycolicibacterium</taxon>
    </lineage>
</organism>